<evidence type="ECO:0000256" key="6">
    <source>
        <dbReference type="ARBA" id="ARBA00023004"/>
    </source>
</evidence>
<dbReference type="PANTHER" id="PTHR43020:SF2">
    <property type="entry name" value="MITOCHONDRIAL TRNA METHYLTHIOTRANSFERASE CDK5RAP1"/>
    <property type="match status" value="1"/>
</dbReference>
<dbReference type="InterPro" id="IPR023404">
    <property type="entry name" value="rSAM_horseshoe"/>
</dbReference>
<dbReference type="InterPro" id="IPR007197">
    <property type="entry name" value="rSAM"/>
</dbReference>
<evidence type="ECO:0000256" key="2">
    <source>
        <dbReference type="ARBA" id="ARBA00022485"/>
    </source>
</evidence>
<keyword evidence="6" id="KW-0408">Iron</keyword>
<feature type="domain" description="MTTase N-terminal" evidence="8">
    <location>
        <begin position="7"/>
        <end position="119"/>
    </location>
</feature>
<keyword evidence="4" id="KW-0949">S-adenosyl-L-methionine</keyword>
<comment type="cofactor">
    <cofactor evidence="1">
        <name>[4Fe-4S] cluster</name>
        <dbReference type="ChEBI" id="CHEBI:49883"/>
    </cofactor>
</comment>
<dbReference type="InterPro" id="IPR005839">
    <property type="entry name" value="Methylthiotransferase"/>
</dbReference>
<dbReference type="InterPro" id="IPR038135">
    <property type="entry name" value="Methylthiotransferase_N_sf"/>
</dbReference>
<dbReference type="AlphaFoldDB" id="A0A484HDP3"/>
<feature type="domain" description="Radical SAM core" evidence="9">
    <location>
        <begin position="146"/>
        <end position="376"/>
    </location>
</feature>
<dbReference type="SFLD" id="SFLDG01082">
    <property type="entry name" value="B12-binding_domain_containing"/>
    <property type="match status" value="1"/>
</dbReference>
<dbReference type="CDD" id="cd01335">
    <property type="entry name" value="Radical_SAM"/>
    <property type="match status" value="1"/>
</dbReference>
<dbReference type="SFLD" id="SFLDG01061">
    <property type="entry name" value="methylthiotransferase"/>
    <property type="match status" value="1"/>
</dbReference>
<reference evidence="10" key="1">
    <citation type="submission" date="2019-01" db="EMBL/GenBank/DDBJ databases">
        <authorList>
            <consortium name="Genoscope - CEA"/>
            <person name="William W."/>
        </authorList>
    </citation>
    <scope>NUCLEOTIDE SEQUENCE</scope>
    <source>
        <strain evidence="10">CR-1</strain>
    </source>
</reference>
<dbReference type="PROSITE" id="PS51918">
    <property type="entry name" value="RADICAL_SAM"/>
    <property type="match status" value="1"/>
</dbReference>
<dbReference type="GO" id="GO:0035597">
    <property type="term" value="F:tRNA-2-methylthio-N(6)-dimethylallyladenosine(37) synthase activity"/>
    <property type="evidence" value="ECO:0007669"/>
    <property type="project" value="TreeGrafter"/>
</dbReference>
<dbReference type="GO" id="GO:0005829">
    <property type="term" value="C:cytosol"/>
    <property type="evidence" value="ECO:0007669"/>
    <property type="project" value="TreeGrafter"/>
</dbReference>
<dbReference type="GO" id="GO:0046872">
    <property type="term" value="F:metal ion binding"/>
    <property type="evidence" value="ECO:0007669"/>
    <property type="project" value="UniProtKB-KW"/>
</dbReference>
<evidence type="ECO:0000256" key="1">
    <source>
        <dbReference type="ARBA" id="ARBA00001966"/>
    </source>
</evidence>
<dbReference type="Gene3D" id="3.40.50.12160">
    <property type="entry name" value="Methylthiotransferase, N-terminal domain"/>
    <property type="match status" value="1"/>
</dbReference>
<dbReference type="SUPFAM" id="SSF102114">
    <property type="entry name" value="Radical SAM enzymes"/>
    <property type="match status" value="1"/>
</dbReference>
<dbReference type="EMBL" id="CAACVI010000007">
    <property type="protein sequence ID" value="VEN73306.1"/>
    <property type="molecule type" value="Genomic_DNA"/>
</dbReference>
<dbReference type="PROSITE" id="PS01278">
    <property type="entry name" value="MTTASE_RADICAL"/>
    <property type="match status" value="1"/>
</dbReference>
<evidence type="ECO:0000256" key="3">
    <source>
        <dbReference type="ARBA" id="ARBA00022679"/>
    </source>
</evidence>
<organism evidence="10">
    <name type="scientific">uncultured Desulfobacteraceae bacterium</name>
    <dbReference type="NCBI Taxonomy" id="218296"/>
    <lineage>
        <taxon>Bacteria</taxon>
        <taxon>Pseudomonadati</taxon>
        <taxon>Thermodesulfobacteriota</taxon>
        <taxon>Desulfobacteria</taxon>
        <taxon>Desulfobacterales</taxon>
        <taxon>Desulfobacteraceae</taxon>
        <taxon>environmental samples</taxon>
    </lineage>
</organism>
<dbReference type="InterPro" id="IPR020612">
    <property type="entry name" value="Methylthiotransferase_CS"/>
</dbReference>
<evidence type="ECO:0000256" key="7">
    <source>
        <dbReference type="ARBA" id="ARBA00023014"/>
    </source>
</evidence>
<evidence type="ECO:0000256" key="5">
    <source>
        <dbReference type="ARBA" id="ARBA00022723"/>
    </source>
</evidence>
<dbReference type="NCBIfam" id="TIGR01579">
    <property type="entry name" value="MiaB-like-C"/>
    <property type="match status" value="1"/>
</dbReference>
<evidence type="ECO:0000259" key="9">
    <source>
        <dbReference type="PROSITE" id="PS51918"/>
    </source>
</evidence>
<gene>
    <name evidence="10" type="ORF">EPICR_150022</name>
</gene>
<evidence type="ECO:0000259" key="8">
    <source>
        <dbReference type="PROSITE" id="PS51449"/>
    </source>
</evidence>
<keyword evidence="3 10" id="KW-0808">Transferase</keyword>
<protein>
    <submittedName>
        <fullName evidence="10">tRNA (N(6)-L-threonylcarbamoyladenosine(37)-C(2))-methylthiotransferase MtaB</fullName>
    </submittedName>
</protein>
<dbReference type="SFLD" id="SFLDS00029">
    <property type="entry name" value="Radical_SAM"/>
    <property type="match status" value="1"/>
</dbReference>
<dbReference type="InterPro" id="IPR006638">
    <property type="entry name" value="Elp3/MiaA/NifB-like_rSAM"/>
</dbReference>
<dbReference type="InterPro" id="IPR006467">
    <property type="entry name" value="MiaB-like_bact"/>
</dbReference>
<evidence type="ECO:0000256" key="4">
    <source>
        <dbReference type="ARBA" id="ARBA00022691"/>
    </source>
</evidence>
<dbReference type="PANTHER" id="PTHR43020">
    <property type="entry name" value="CDK5 REGULATORY SUBUNIT-ASSOCIATED PROTEIN 1"/>
    <property type="match status" value="1"/>
</dbReference>
<dbReference type="Pfam" id="PF04055">
    <property type="entry name" value="Radical_SAM"/>
    <property type="match status" value="1"/>
</dbReference>
<dbReference type="SMART" id="SM00729">
    <property type="entry name" value="Elp3"/>
    <property type="match status" value="1"/>
</dbReference>
<dbReference type="NCBIfam" id="TIGR00089">
    <property type="entry name" value="MiaB/RimO family radical SAM methylthiotransferase"/>
    <property type="match status" value="1"/>
</dbReference>
<dbReference type="InterPro" id="IPR058240">
    <property type="entry name" value="rSAM_sf"/>
</dbReference>
<keyword evidence="5" id="KW-0479">Metal-binding</keyword>
<dbReference type="PROSITE" id="PS51449">
    <property type="entry name" value="MTTASE_N"/>
    <property type="match status" value="1"/>
</dbReference>
<name>A0A484HDP3_9BACT</name>
<proteinExistence type="predicted"/>
<sequence length="443" mass="48985">MKKNPMKTFKMITLGCRVNQCESDALGGRLMDSGLSPSRPGAGADVCVINTCAVTQKAAMQSRQAIRKAIRRHPGAAVIVSGCYAQTRLEEARKIPGVHYVAGNADKHKIPDLLKTKPDPGAAFPVVTAGDIRKQRRFAEIPGRGHSAGTRPSLKIQDGCDAFCSYCVVPLARGPSRSMPVDHVMERLEQFRENGRREVVLSGIHLGRYGLDLSPKTSLLALLSRIEKEKPAERIRLSSIEPQELGRDIIRLVAESDIICPHFHIPLQSGDDAVLKRMGRRYAVSLFRDRVRLIRDIIPEAAIGADVLAGFPGETDRAFENTRSLVEALPLSYLHVFPFSPRRGTRAWSFPDRVGHETIARRCAALRELGERKRRDFYAAFEGQTVSVLFENRRREKTGRLKGVSPHYLKVLADGGDARLNAICDVRITGMEGPDLARGEIVS</sequence>
<dbReference type="GO" id="GO:0051539">
    <property type="term" value="F:4 iron, 4 sulfur cluster binding"/>
    <property type="evidence" value="ECO:0007669"/>
    <property type="project" value="UniProtKB-KW"/>
</dbReference>
<dbReference type="Gene3D" id="3.80.30.20">
    <property type="entry name" value="tm_1862 like domain"/>
    <property type="match status" value="1"/>
</dbReference>
<evidence type="ECO:0000313" key="10">
    <source>
        <dbReference type="EMBL" id="VEN73306.1"/>
    </source>
</evidence>
<accession>A0A484HDP3</accession>
<dbReference type="InterPro" id="IPR013848">
    <property type="entry name" value="Methylthiotransferase_N"/>
</dbReference>
<dbReference type="Pfam" id="PF00919">
    <property type="entry name" value="UPF0004"/>
    <property type="match status" value="1"/>
</dbReference>
<keyword evidence="7" id="KW-0411">Iron-sulfur</keyword>
<keyword evidence="2" id="KW-0004">4Fe-4S</keyword>